<dbReference type="GO" id="GO:0000981">
    <property type="term" value="F:DNA-binding transcription factor activity, RNA polymerase II-specific"/>
    <property type="evidence" value="ECO:0007669"/>
    <property type="project" value="InterPro"/>
</dbReference>
<gene>
    <name evidence="10" type="ORF">B0T11DRAFT_96354</name>
</gene>
<dbReference type="PANTHER" id="PTHR40626:SF10">
    <property type="entry name" value="C2H2-TYPE DOMAIN-CONTAINING PROTEIN"/>
    <property type="match status" value="1"/>
</dbReference>
<evidence type="ECO:0000259" key="9">
    <source>
        <dbReference type="PROSITE" id="PS50157"/>
    </source>
</evidence>
<organism evidence="10 11">
    <name type="scientific">Plectosphaerella cucumerina</name>
    <dbReference type="NCBI Taxonomy" id="40658"/>
    <lineage>
        <taxon>Eukaryota</taxon>
        <taxon>Fungi</taxon>
        <taxon>Dikarya</taxon>
        <taxon>Ascomycota</taxon>
        <taxon>Pezizomycotina</taxon>
        <taxon>Sordariomycetes</taxon>
        <taxon>Hypocreomycetidae</taxon>
        <taxon>Glomerellales</taxon>
        <taxon>Plectosphaerellaceae</taxon>
        <taxon>Plectosphaerella</taxon>
    </lineage>
</organism>
<protein>
    <recommendedName>
        <fullName evidence="9">C2H2-type domain-containing protein</fullName>
    </recommendedName>
</protein>
<dbReference type="CDD" id="cd12148">
    <property type="entry name" value="fungal_TF_MHR"/>
    <property type="match status" value="1"/>
</dbReference>
<evidence type="ECO:0000256" key="4">
    <source>
        <dbReference type="ARBA" id="ARBA00022771"/>
    </source>
</evidence>
<comment type="caution">
    <text evidence="10">The sequence shown here is derived from an EMBL/GenBank/DDBJ whole genome shotgun (WGS) entry which is preliminary data.</text>
</comment>
<feature type="domain" description="C2H2-type" evidence="9">
    <location>
        <begin position="68"/>
        <end position="98"/>
    </location>
</feature>
<reference evidence="10" key="1">
    <citation type="journal article" date="2021" name="Nat. Commun.">
        <title>Genetic determinants of endophytism in the Arabidopsis root mycobiome.</title>
        <authorList>
            <person name="Mesny F."/>
            <person name="Miyauchi S."/>
            <person name="Thiergart T."/>
            <person name="Pickel B."/>
            <person name="Atanasova L."/>
            <person name="Karlsson M."/>
            <person name="Huettel B."/>
            <person name="Barry K.W."/>
            <person name="Haridas S."/>
            <person name="Chen C."/>
            <person name="Bauer D."/>
            <person name="Andreopoulos W."/>
            <person name="Pangilinan J."/>
            <person name="LaButti K."/>
            <person name="Riley R."/>
            <person name="Lipzen A."/>
            <person name="Clum A."/>
            <person name="Drula E."/>
            <person name="Henrissat B."/>
            <person name="Kohler A."/>
            <person name="Grigoriev I.V."/>
            <person name="Martin F.M."/>
            <person name="Hacquard S."/>
        </authorList>
    </citation>
    <scope>NUCLEOTIDE SEQUENCE</scope>
    <source>
        <strain evidence="10">MPI-CAGE-AT-0016</strain>
    </source>
</reference>
<feature type="compositionally biased region" description="Pro residues" evidence="8">
    <location>
        <begin position="139"/>
        <end position="154"/>
    </location>
</feature>
<evidence type="ECO:0000256" key="7">
    <source>
        <dbReference type="PROSITE-ProRule" id="PRU00042"/>
    </source>
</evidence>
<dbReference type="InterPro" id="IPR013087">
    <property type="entry name" value="Znf_C2H2_type"/>
</dbReference>
<keyword evidence="5" id="KW-0862">Zinc</keyword>
<dbReference type="InterPro" id="IPR036236">
    <property type="entry name" value="Znf_C2H2_sf"/>
</dbReference>
<evidence type="ECO:0000256" key="1">
    <source>
        <dbReference type="ARBA" id="ARBA00004123"/>
    </source>
</evidence>
<dbReference type="OrthoDB" id="654211at2759"/>
<feature type="compositionally biased region" description="Low complexity" evidence="8">
    <location>
        <begin position="212"/>
        <end position="234"/>
    </location>
</feature>
<keyword evidence="11" id="KW-1185">Reference proteome</keyword>
<feature type="region of interest" description="Disordered" evidence="8">
    <location>
        <begin position="210"/>
        <end position="353"/>
    </location>
</feature>
<evidence type="ECO:0000256" key="6">
    <source>
        <dbReference type="ARBA" id="ARBA00023242"/>
    </source>
</evidence>
<dbReference type="PANTHER" id="PTHR40626">
    <property type="entry name" value="MIP31509P"/>
    <property type="match status" value="1"/>
</dbReference>
<keyword evidence="4 7" id="KW-0863">Zinc-finger</keyword>
<sequence>MMPLQSIEAQPPHLGPGIASLGPAASALDNGERQQKPKTLPCKYCSKRFRRVEHVQRHERTHTKEKPFACGWARCGKTFGRRDLLVRHEKLVHLNEGSGNKDATRQRRMSGATGQASSPENHHEVMNIQRTPVQQHQQPQPPQQHQPAPPPPPHQVHQPHQYAQNSIVAAGPSPIQQDPRARAAACNLDLLSDAALATEVNQGQPMMMDMNQQQHQQQHQPQPHQPPQHQQQQPIGHARIKSYDDSMGYPERPREDPGVLSQSYPPQPSAATPYYDLFLDDYGGPSHFLPPPFEPDQQFGGLWNRPPGEGHQRGLSKPASQFPSRFPSVQPDGREGMDIPPRSSDENHRAPPLRISAVDHSVIKNRLEEFSSVLPSDFVFPSRHTLTRFLEGYISGFHEYLPFLHLPTLAPQEMAPELLLAVLAVGAQYRFESGRSHALWYAAKSVALEQIRRRHSHEVHALLPTPAAYSPHSTRPSPSAGFRHSFPAAQQERPVTQDTHREPFSPNTPQARLETIQAVLLLFAVGLWGASAILHEALSLQSHLAILVRAEGLTAESSPGAAPDWESWVRLEGASRTKLIAYCFFNLCSIAYNMPPLLLTSDLNLFLPSPSRLWRAESAWQWQDARQAFPLSDITVRDAFGRLFGRSAQGLPPNVSSLGHYVLIHALTQHIYLLKQTSMTPASPYEQQRGLRPEDVEEVTQTLRIWQNSFEHRHQLRAQESVQIGFGDSFPGGPVAFNATALLRLAYIRLYTDISPSRSLESRDHMLVASSLSNMPPLVRSLRLHRAVFQAIHALSMLVKAGVNYVARAKSLEWSIQHSLCNFECAVLLSKWLLTLSLIGPNEAPVSAEEKNLLDMVRRMLDETEFAVPIDPSLGGPASGQPASMEAIAGDSARLRQLAAAVIRLWAETFKGSHVFDLVRVMGSSLDGYANLVEKPLDRTPLGRMVPE</sequence>
<evidence type="ECO:0000313" key="11">
    <source>
        <dbReference type="Proteomes" id="UP000813385"/>
    </source>
</evidence>
<evidence type="ECO:0000256" key="2">
    <source>
        <dbReference type="ARBA" id="ARBA00022723"/>
    </source>
</evidence>
<dbReference type="GO" id="GO:0006351">
    <property type="term" value="P:DNA-templated transcription"/>
    <property type="evidence" value="ECO:0007669"/>
    <property type="project" value="InterPro"/>
</dbReference>
<feature type="region of interest" description="Disordered" evidence="8">
    <location>
        <begin position="1"/>
        <end position="39"/>
    </location>
</feature>
<dbReference type="Proteomes" id="UP000813385">
    <property type="component" value="Unassembled WGS sequence"/>
</dbReference>
<dbReference type="Pfam" id="PF04082">
    <property type="entry name" value="Fungal_trans"/>
    <property type="match status" value="1"/>
</dbReference>
<dbReference type="GO" id="GO:0000978">
    <property type="term" value="F:RNA polymerase II cis-regulatory region sequence-specific DNA binding"/>
    <property type="evidence" value="ECO:0007669"/>
    <property type="project" value="InterPro"/>
</dbReference>
<keyword evidence="2" id="KW-0479">Metal-binding</keyword>
<keyword evidence="3" id="KW-0677">Repeat</keyword>
<dbReference type="Pfam" id="PF00096">
    <property type="entry name" value="zf-C2H2"/>
    <property type="match status" value="1"/>
</dbReference>
<dbReference type="SMART" id="SM00355">
    <property type="entry name" value="ZnF_C2H2"/>
    <property type="match status" value="2"/>
</dbReference>
<name>A0A8K0TCU9_9PEZI</name>
<proteinExistence type="predicted"/>
<dbReference type="SUPFAM" id="SSF57667">
    <property type="entry name" value="beta-beta-alpha zinc fingers"/>
    <property type="match status" value="1"/>
</dbReference>
<dbReference type="EMBL" id="JAGPXD010000004">
    <property type="protein sequence ID" value="KAH7357781.1"/>
    <property type="molecule type" value="Genomic_DNA"/>
</dbReference>
<evidence type="ECO:0000256" key="5">
    <source>
        <dbReference type="ARBA" id="ARBA00022833"/>
    </source>
</evidence>
<dbReference type="GO" id="GO:0000785">
    <property type="term" value="C:chromatin"/>
    <property type="evidence" value="ECO:0007669"/>
    <property type="project" value="TreeGrafter"/>
</dbReference>
<dbReference type="PROSITE" id="PS50157">
    <property type="entry name" value="ZINC_FINGER_C2H2_2"/>
    <property type="match status" value="2"/>
</dbReference>
<keyword evidence="6" id="KW-0539">Nucleus</keyword>
<comment type="subcellular location">
    <subcellularLocation>
        <location evidence="1">Nucleus</location>
    </subcellularLocation>
</comment>
<dbReference type="PROSITE" id="PS00028">
    <property type="entry name" value="ZINC_FINGER_C2H2_1"/>
    <property type="match status" value="2"/>
</dbReference>
<dbReference type="GO" id="GO:0005634">
    <property type="term" value="C:nucleus"/>
    <property type="evidence" value="ECO:0007669"/>
    <property type="project" value="UniProtKB-SubCell"/>
</dbReference>
<evidence type="ECO:0000256" key="8">
    <source>
        <dbReference type="SAM" id="MobiDB-lite"/>
    </source>
</evidence>
<evidence type="ECO:0000256" key="3">
    <source>
        <dbReference type="ARBA" id="ARBA00022737"/>
    </source>
</evidence>
<dbReference type="InterPro" id="IPR007219">
    <property type="entry name" value="XnlR_reg_dom"/>
</dbReference>
<dbReference type="InterPro" id="IPR051059">
    <property type="entry name" value="VerF-like"/>
</dbReference>
<evidence type="ECO:0000313" key="10">
    <source>
        <dbReference type="EMBL" id="KAH7357781.1"/>
    </source>
</evidence>
<dbReference type="Gene3D" id="3.30.160.60">
    <property type="entry name" value="Classic Zinc Finger"/>
    <property type="match status" value="2"/>
</dbReference>
<feature type="compositionally biased region" description="Basic and acidic residues" evidence="8">
    <location>
        <begin position="332"/>
        <end position="349"/>
    </location>
</feature>
<dbReference type="GO" id="GO:0008270">
    <property type="term" value="F:zinc ion binding"/>
    <property type="evidence" value="ECO:0007669"/>
    <property type="project" value="UniProtKB-KW"/>
</dbReference>
<accession>A0A8K0TCU9</accession>
<feature type="region of interest" description="Disordered" evidence="8">
    <location>
        <begin position="96"/>
        <end position="162"/>
    </location>
</feature>
<feature type="domain" description="C2H2-type" evidence="9">
    <location>
        <begin position="40"/>
        <end position="67"/>
    </location>
</feature>
<dbReference type="AlphaFoldDB" id="A0A8K0TCU9"/>